<dbReference type="Pfam" id="PF08532">
    <property type="entry name" value="Glyco_hydro_42M"/>
    <property type="match status" value="1"/>
</dbReference>
<reference evidence="2" key="1">
    <citation type="submission" date="2018-05" db="EMBL/GenBank/DDBJ databases">
        <authorList>
            <person name="Lanie J.A."/>
            <person name="Ng W.-L."/>
            <person name="Kazmierczak K.M."/>
            <person name="Andrzejewski T.M."/>
            <person name="Davidsen T.M."/>
            <person name="Wayne K.J."/>
            <person name="Tettelin H."/>
            <person name="Glass J.I."/>
            <person name="Rusch D."/>
            <person name="Podicherti R."/>
            <person name="Tsui H.-C.T."/>
            <person name="Winkler M.E."/>
        </authorList>
    </citation>
    <scope>NUCLEOTIDE SEQUENCE</scope>
</reference>
<name>A0A382MIV0_9ZZZZ</name>
<feature type="domain" description="Beta-galactosidase trimerisation" evidence="1">
    <location>
        <begin position="65"/>
        <end position="233"/>
    </location>
</feature>
<dbReference type="Gene3D" id="3.40.50.880">
    <property type="match status" value="1"/>
</dbReference>
<gene>
    <name evidence="2" type="ORF">METZ01_LOCUS301530</name>
</gene>
<accession>A0A382MIV0</accession>
<dbReference type="InterPro" id="IPR029062">
    <property type="entry name" value="Class_I_gatase-like"/>
</dbReference>
<feature type="non-terminal residue" evidence="2">
    <location>
        <position position="1"/>
    </location>
</feature>
<dbReference type="GO" id="GO:0004565">
    <property type="term" value="F:beta-galactosidase activity"/>
    <property type="evidence" value="ECO:0007669"/>
    <property type="project" value="InterPro"/>
</dbReference>
<evidence type="ECO:0000259" key="1">
    <source>
        <dbReference type="Pfam" id="PF08532"/>
    </source>
</evidence>
<protein>
    <recommendedName>
        <fullName evidence="1">Beta-galactosidase trimerisation domain-containing protein</fullName>
    </recommendedName>
</protein>
<sequence length="353" mass="39763">CYSFKADKLLPRMSRAHHMIGKAEDVLWPGKRPTSEVAMLFPMSPQVWDQPGIFDATNTLVYFKTMSYMGEIYSQFFSLLRRNVPVDFVEELDLTPKGLKPYKVLYVTSPNVPREHQENVVEWVRKGGTLVTCYGSMTADRYNEPSDVFSKLSGIRQKEFKRPIAYKVFSLKRLKGPDPKNPWPKGEHGEFCMIGYKAGVDADGAKVLGRFLDGSPAIVRKDLGRGRILHYAFFPGMSHWGNQFTRMTDWITLPMELAGVEPPITVDEISNSWPQVEAPLLLSDSGAAITLLNRTGKPRDKFRITARLPFETASVESVGMGKVPFEKTAGGRISFTLPLDANADVLKIKPKRR</sequence>
<evidence type="ECO:0000313" key="2">
    <source>
        <dbReference type="EMBL" id="SVC48676.1"/>
    </source>
</evidence>
<organism evidence="2">
    <name type="scientific">marine metagenome</name>
    <dbReference type="NCBI Taxonomy" id="408172"/>
    <lineage>
        <taxon>unclassified sequences</taxon>
        <taxon>metagenomes</taxon>
        <taxon>ecological metagenomes</taxon>
    </lineage>
</organism>
<dbReference type="GO" id="GO:0005975">
    <property type="term" value="P:carbohydrate metabolic process"/>
    <property type="evidence" value="ECO:0007669"/>
    <property type="project" value="InterPro"/>
</dbReference>
<dbReference type="CDD" id="cd03143">
    <property type="entry name" value="A4_beta-galactosidase_middle_domain"/>
    <property type="match status" value="1"/>
</dbReference>
<dbReference type="InterPro" id="IPR013738">
    <property type="entry name" value="Beta_galactosidase_Trimer"/>
</dbReference>
<proteinExistence type="predicted"/>
<dbReference type="SUPFAM" id="SSF52317">
    <property type="entry name" value="Class I glutamine amidotransferase-like"/>
    <property type="match status" value="1"/>
</dbReference>
<dbReference type="AlphaFoldDB" id="A0A382MIV0"/>
<dbReference type="EMBL" id="UINC01093894">
    <property type="protein sequence ID" value="SVC48676.1"/>
    <property type="molecule type" value="Genomic_DNA"/>
</dbReference>